<name>A0AAI9Y9E4_9PEZI</name>
<gene>
    <name evidence="3" type="ORF">CCUS01_03097</name>
</gene>
<feature type="region of interest" description="Disordered" evidence="1">
    <location>
        <begin position="307"/>
        <end position="334"/>
    </location>
</feature>
<keyword evidence="2" id="KW-1133">Transmembrane helix</keyword>
<keyword evidence="2" id="KW-0472">Membrane</keyword>
<feature type="compositionally biased region" description="Basic residues" evidence="1">
    <location>
        <begin position="122"/>
        <end position="136"/>
    </location>
</feature>
<keyword evidence="2" id="KW-0812">Transmembrane</keyword>
<feature type="transmembrane region" description="Helical" evidence="2">
    <location>
        <begin position="275"/>
        <end position="299"/>
    </location>
</feature>
<evidence type="ECO:0000313" key="4">
    <source>
        <dbReference type="Proteomes" id="UP001239213"/>
    </source>
</evidence>
<reference evidence="3" key="1">
    <citation type="submission" date="2016-11" db="EMBL/GenBank/DDBJ databases">
        <title>The genome sequence of Colletotrichum cuscutae.</title>
        <authorList>
            <person name="Baroncelli R."/>
        </authorList>
    </citation>
    <scope>NUCLEOTIDE SEQUENCE</scope>
    <source>
        <strain evidence="3">IMI 304802</strain>
    </source>
</reference>
<dbReference type="Proteomes" id="UP001239213">
    <property type="component" value="Unassembled WGS sequence"/>
</dbReference>
<evidence type="ECO:0000313" key="3">
    <source>
        <dbReference type="EMBL" id="KAK1491312.1"/>
    </source>
</evidence>
<feature type="transmembrane region" description="Helical" evidence="2">
    <location>
        <begin position="233"/>
        <end position="255"/>
    </location>
</feature>
<organism evidence="3 4">
    <name type="scientific">Colletotrichum cuscutae</name>
    <dbReference type="NCBI Taxonomy" id="1209917"/>
    <lineage>
        <taxon>Eukaryota</taxon>
        <taxon>Fungi</taxon>
        <taxon>Dikarya</taxon>
        <taxon>Ascomycota</taxon>
        <taxon>Pezizomycotina</taxon>
        <taxon>Sordariomycetes</taxon>
        <taxon>Hypocreomycetidae</taxon>
        <taxon>Glomerellales</taxon>
        <taxon>Glomerellaceae</taxon>
        <taxon>Colletotrichum</taxon>
        <taxon>Colletotrichum acutatum species complex</taxon>
    </lineage>
</organism>
<feature type="region of interest" description="Disordered" evidence="1">
    <location>
        <begin position="122"/>
        <end position="152"/>
    </location>
</feature>
<accession>A0AAI9Y9E4</accession>
<proteinExistence type="predicted"/>
<feature type="transmembrane region" description="Helical" evidence="2">
    <location>
        <begin position="200"/>
        <end position="221"/>
    </location>
</feature>
<dbReference type="EMBL" id="MPDP01000035">
    <property type="protein sequence ID" value="KAK1491312.1"/>
    <property type="molecule type" value="Genomic_DNA"/>
</dbReference>
<comment type="caution">
    <text evidence="3">The sequence shown here is derived from an EMBL/GenBank/DDBJ whole genome shotgun (WGS) entry which is preliminary data.</text>
</comment>
<evidence type="ECO:0000256" key="2">
    <source>
        <dbReference type="SAM" id="Phobius"/>
    </source>
</evidence>
<feature type="non-terminal residue" evidence="3">
    <location>
        <position position="1"/>
    </location>
</feature>
<keyword evidence="4" id="KW-1185">Reference proteome</keyword>
<evidence type="ECO:0000256" key="1">
    <source>
        <dbReference type="SAM" id="MobiDB-lite"/>
    </source>
</evidence>
<sequence length="349" mass="37456">NLGTIAPDRAHQPTSTPTYYASTVAIPIPIEAASRLALMAIVTRAGSPQQQLRQHLQQQRVPKQHQQQQRDEKAAWKHLHHPLVTVVEYDVEAQAGLGAREAAAAAAAAGEGKRMLGNLGHHHYHQQQRSSGRGRRGSAGSSSSRSSDGENGAMAARGGLEAVAWWILMGLELCVVGGVEGWIVYMVYNAGGDFAIWNWLSQFASPALMILLSVSLSAALLRGVGCLNRLGDLGFQAAGLVLATFCTVVVCAGVSGVEEGQGENGDRLEKKGVRVVVGLAVKMWFLFFIGFLCAVFQWYSEDRQRTTTSTTNQTPLLPKKGKKKERGYGTTTGGLATVDETVEGFVSDL</sequence>
<feature type="transmembrane region" description="Helical" evidence="2">
    <location>
        <begin position="163"/>
        <end position="188"/>
    </location>
</feature>
<dbReference type="AlphaFoldDB" id="A0AAI9Y9E4"/>
<protein>
    <submittedName>
        <fullName evidence="3">Uncharacterized protein</fullName>
    </submittedName>
</protein>